<feature type="compositionally biased region" description="Basic and acidic residues" evidence="1">
    <location>
        <begin position="60"/>
        <end position="74"/>
    </location>
</feature>
<evidence type="ECO:0000313" key="3">
    <source>
        <dbReference type="Proteomes" id="UP000019478"/>
    </source>
</evidence>
<dbReference type="AlphaFoldDB" id="W9Y8D0"/>
<reference evidence="2 3" key="1">
    <citation type="submission" date="2013-03" db="EMBL/GenBank/DDBJ databases">
        <title>The Genome Sequence of Capronia epimyces CBS 606.96.</title>
        <authorList>
            <consortium name="The Broad Institute Genomics Platform"/>
            <person name="Cuomo C."/>
            <person name="de Hoog S."/>
            <person name="Gorbushina A."/>
            <person name="Walker B."/>
            <person name="Young S.K."/>
            <person name="Zeng Q."/>
            <person name="Gargeya S."/>
            <person name="Fitzgerald M."/>
            <person name="Haas B."/>
            <person name="Abouelleil A."/>
            <person name="Allen A.W."/>
            <person name="Alvarado L."/>
            <person name="Arachchi H.M."/>
            <person name="Berlin A.M."/>
            <person name="Chapman S.B."/>
            <person name="Gainer-Dewar J."/>
            <person name="Goldberg J."/>
            <person name="Griggs A."/>
            <person name="Gujja S."/>
            <person name="Hansen M."/>
            <person name="Howarth C."/>
            <person name="Imamovic A."/>
            <person name="Ireland A."/>
            <person name="Larimer J."/>
            <person name="McCowan C."/>
            <person name="Murphy C."/>
            <person name="Pearson M."/>
            <person name="Poon T.W."/>
            <person name="Priest M."/>
            <person name="Roberts A."/>
            <person name="Saif S."/>
            <person name="Shea T."/>
            <person name="Sisk P."/>
            <person name="Sykes S."/>
            <person name="Wortman J."/>
            <person name="Nusbaum C."/>
            <person name="Birren B."/>
        </authorList>
    </citation>
    <scope>NUCLEOTIDE SEQUENCE [LARGE SCALE GENOMIC DNA]</scope>
    <source>
        <strain evidence="2 3">CBS 606.96</strain>
    </source>
</reference>
<sequence length="165" mass="18281">MAFSCLCFARPKEPVDRTSQAPRNHKREECESETSGAQRNTKEMARAESEKATSSWEQAQKYKTDKKSRKAEEKRTLNYYSGGLARGFDPNAGMVRSGRDCPSVAIGTRMSVNNVESAPDSTDQRPVRGQTWGVQFGNPSNHVRLGHEDSQGTSSKHRQSDDVAG</sequence>
<feature type="region of interest" description="Disordered" evidence="1">
    <location>
        <begin position="112"/>
        <end position="165"/>
    </location>
</feature>
<dbReference type="RefSeq" id="XP_007730190.1">
    <property type="nucleotide sequence ID" value="XM_007732000.1"/>
</dbReference>
<name>W9Y8D0_9EURO</name>
<feature type="compositionally biased region" description="Basic and acidic residues" evidence="1">
    <location>
        <begin position="40"/>
        <end position="51"/>
    </location>
</feature>
<organism evidence="2 3">
    <name type="scientific">Capronia epimyces CBS 606.96</name>
    <dbReference type="NCBI Taxonomy" id="1182542"/>
    <lineage>
        <taxon>Eukaryota</taxon>
        <taxon>Fungi</taxon>
        <taxon>Dikarya</taxon>
        <taxon>Ascomycota</taxon>
        <taxon>Pezizomycotina</taxon>
        <taxon>Eurotiomycetes</taxon>
        <taxon>Chaetothyriomycetidae</taxon>
        <taxon>Chaetothyriales</taxon>
        <taxon>Herpotrichiellaceae</taxon>
        <taxon>Capronia</taxon>
    </lineage>
</organism>
<gene>
    <name evidence="2" type="ORF">A1O3_01857</name>
</gene>
<evidence type="ECO:0000256" key="1">
    <source>
        <dbReference type="SAM" id="MobiDB-lite"/>
    </source>
</evidence>
<accession>W9Y8D0</accession>
<protein>
    <submittedName>
        <fullName evidence="2">Uncharacterized protein</fullName>
    </submittedName>
</protein>
<dbReference type="OrthoDB" id="4119920at2759"/>
<feature type="region of interest" description="Disordered" evidence="1">
    <location>
        <begin position="13"/>
        <end position="74"/>
    </location>
</feature>
<feature type="compositionally biased region" description="Polar residues" evidence="1">
    <location>
        <begin position="112"/>
        <end position="121"/>
    </location>
</feature>
<dbReference type="HOGENOM" id="CLU_1610541_0_0_1"/>
<keyword evidence="3" id="KW-1185">Reference proteome</keyword>
<comment type="caution">
    <text evidence="2">The sequence shown here is derived from an EMBL/GenBank/DDBJ whole genome shotgun (WGS) entry which is preliminary data.</text>
</comment>
<proteinExistence type="predicted"/>
<dbReference type="GeneID" id="19165990"/>
<dbReference type="EMBL" id="AMGY01000002">
    <property type="protein sequence ID" value="EXJ88793.1"/>
    <property type="molecule type" value="Genomic_DNA"/>
</dbReference>
<evidence type="ECO:0000313" key="2">
    <source>
        <dbReference type="EMBL" id="EXJ88793.1"/>
    </source>
</evidence>
<dbReference type="Proteomes" id="UP000019478">
    <property type="component" value="Unassembled WGS sequence"/>
</dbReference>